<evidence type="ECO:0008006" key="2">
    <source>
        <dbReference type="Google" id="ProtNLM"/>
    </source>
</evidence>
<accession>A0AB39VYJ0</accession>
<gene>
    <name evidence="1" type="ORF">AB3G37_17210</name>
</gene>
<dbReference type="AlphaFoldDB" id="A0AB39VYJ0"/>
<dbReference type="EMBL" id="CP165628">
    <property type="protein sequence ID" value="XDU74928.1"/>
    <property type="molecule type" value="Genomic_DNA"/>
</dbReference>
<protein>
    <recommendedName>
        <fullName evidence="2">Hok/Gef family protein</fullName>
    </recommendedName>
</protein>
<evidence type="ECO:0000313" key="1">
    <source>
        <dbReference type="EMBL" id="XDU74928.1"/>
    </source>
</evidence>
<name>A0AB39VYJ0_9GAMM</name>
<reference evidence="1" key="1">
    <citation type="submission" date="2024-07" db="EMBL/GenBank/DDBJ databases">
        <authorList>
            <person name="Biller S.J."/>
        </authorList>
    </citation>
    <scope>NUCLEOTIDE SEQUENCE</scope>
    <source>
        <strain evidence="1">WC2420</strain>
    </source>
</reference>
<dbReference type="RefSeq" id="WP_369790986.1">
    <property type="nucleotide sequence ID" value="NZ_CP165628.1"/>
</dbReference>
<organism evidence="1">
    <name type="scientific">Rouxiella sp. WC2420</name>
    <dbReference type="NCBI Taxonomy" id="3234145"/>
    <lineage>
        <taxon>Bacteria</taxon>
        <taxon>Pseudomonadati</taxon>
        <taxon>Pseudomonadota</taxon>
        <taxon>Gammaproteobacteria</taxon>
        <taxon>Enterobacterales</taxon>
        <taxon>Yersiniaceae</taxon>
        <taxon>Rouxiella</taxon>
    </lineage>
</organism>
<sequence>MAIVLIVLIKGPALCELHITSILLTVEALMACKA</sequence>
<proteinExistence type="predicted"/>